<dbReference type="eggNOG" id="ENOG502R2SY">
    <property type="taxonomic scope" value="Eukaryota"/>
</dbReference>
<dbReference type="AlphaFoldDB" id="G0QZ97"/>
<evidence type="ECO:0000313" key="8">
    <source>
        <dbReference type="Proteomes" id="UP000008983"/>
    </source>
</evidence>
<feature type="domain" description="Pre-mRNA polyadenylation factor Fip1" evidence="6">
    <location>
        <begin position="37"/>
        <end position="72"/>
    </location>
</feature>
<dbReference type="GeneID" id="14905561"/>
<dbReference type="GO" id="GO:0006397">
    <property type="term" value="P:mRNA processing"/>
    <property type="evidence" value="ECO:0007669"/>
    <property type="project" value="UniProtKB-KW"/>
</dbReference>
<dbReference type="InParanoid" id="G0QZ97"/>
<dbReference type="OrthoDB" id="1917198at2759"/>
<protein>
    <recommendedName>
        <fullName evidence="6">Pre-mRNA polyadenylation factor Fip1 domain-containing protein</fullName>
    </recommendedName>
</protein>
<organism evidence="7 8">
    <name type="scientific">Ichthyophthirius multifiliis</name>
    <name type="common">White spot disease agent</name>
    <name type="synonym">Ich</name>
    <dbReference type="NCBI Taxonomy" id="5932"/>
    <lineage>
        <taxon>Eukaryota</taxon>
        <taxon>Sar</taxon>
        <taxon>Alveolata</taxon>
        <taxon>Ciliophora</taxon>
        <taxon>Intramacronucleata</taxon>
        <taxon>Oligohymenophorea</taxon>
        <taxon>Hymenostomatida</taxon>
        <taxon>Ophryoglenina</taxon>
        <taxon>Ichthyophthirius</taxon>
    </lineage>
</organism>
<dbReference type="EMBL" id="GL984142">
    <property type="protein sequence ID" value="EGR29454.1"/>
    <property type="molecule type" value="Genomic_DNA"/>
</dbReference>
<evidence type="ECO:0000256" key="1">
    <source>
        <dbReference type="ARBA" id="ARBA00004123"/>
    </source>
</evidence>
<dbReference type="Pfam" id="PF05182">
    <property type="entry name" value="Fip1"/>
    <property type="match status" value="1"/>
</dbReference>
<reference evidence="7 8" key="1">
    <citation type="submission" date="2011-07" db="EMBL/GenBank/DDBJ databases">
        <authorList>
            <person name="Coyne R."/>
            <person name="Brami D."/>
            <person name="Johnson J."/>
            <person name="Hostetler J."/>
            <person name="Hannick L."/>
            <person name="Clark T."/>
            <person name="Cassidy-Hanley D."/>
            <person name="Inman J."/>
        </authorList>
    </citation>
    <scope>NUCLEOTIDE SEQUENCE [LARGE SCALE GENOMIC DNA]</scope>
    <source>
        <strain evidence="7 8">G5</strain>
    </source>
</reference>
<evidence type="ECO:0000256" key="5">
    <source>
        <dbReference type="SAM" id="MobiDB-lite"/>
    </source>
</evidence>
<gene>
    <name evidence="7" type="ORF">IMG5_155310</name>
</gene>
<accession>G0QZ97</accession>
<evidence type="ECO:0000259" key="6">
    <source>
        <dbReference type="Pfam" id="PF05182"/>
    </source>
</evidence>
<name>G0QZ97_ICHMU</name>
<comment type="subcellular location">
    <subcellularLocation>
        <location evidence="1">Nucleus</location>
    </subcellularLocation>
</comment>
<evidence type="ECO:0000313" key="7">
    <source>
        <dbReference type="EMBL" id="EGR29454.1"/>
    </source>
</evidence>
<evidence type="ECO:0000256" key="4">
    <source>
        <dbReference type="ARBA" id="ARBA00023242"/>
    </source>
</evidence>
<proteinExistence type="inferred from homology"/>
<comment type="similarity">
    <text evidence="2">Belongs to the FIP1 family.</text>
</comment>
<keyword evidence="3" id="KW-0507">mRNA processing</keyword>
<keyword evidence="8" id="KW-1185">Reference proteome</keyword>
<sequence>MSTQLPTKPPIQIKKDKKEVMKLLIPQIFYTKFTKDTDRPWLQSNQDLTDYFNYGFCEETFRAYTNQVRACRGNFSINDTYKENEYNLNKMNDKTPLEYGGFSHPFDKNFNCIVSKFVRRFEEENDEEENQNEDFEEEDENQEEENFENYKEYNKKKTKNNRLCGIIRIVYTQYWIKRRKNLQRTHFQNILYK</sequence>
<dbReference type="RefSeq" id="XP_004030690.1">
    <property type="nucleotide sequence ID" value="XM_004030642.1"/>
</dbReference>
<keyword evidence="4" id="KW-0539">Nucleus</keyword>
<dbReference type="GO" id="GO:0005634">
    <property type="term" value="C:nucleus"/>
    <property type="evidence" value="ECO:0007669"/>
    <property type="project" value="UniProtKB-SubCell"/>
</dbReference>
<feature type="region of interest" description="Disordered" evidence="5">
    <location>
        <begin position="123"/>
        <end position="147"/>
    </location>
</feature>
<evidence type="ECO:0000256" key="3">
    <source>
        <dbReference type="ARBA" id="ARBA00022664"/>
    </source>
</evidence>
<evidence type="ECO:0000256" key="2">
    <source>
        <dbReference type="ARBA" id="ARBA00007459"/>
    </source>
</evidence>
<dbReference type="Proteomes" id="UP000008983">
    <property type="component" value="Unassembled WGS sequence"/>
</dbReference>
<dbReference type="InterPro" id="IPR007854">
    <property type="entry name" value="Fip1_dom"/>
</dbReference>